<keyword evidence="4" id="KW-0458">Lysosome</keyword>
<accession>A0A8C7FFF0</accession>
<evidence type="ECO:0000256" key="6">
    <source>
        <dbReference type="ARBA" id="ARBA00045571"/>
    </source>
</evidence>
<evidence type="ECO:0000256" key="4">
    <source>
        <dbReference type="ARBA" id="ARBA00023228"/>
    </source>
</evidence>
<evidence type="ECO:0000313" key="8">
    <source>
        <dbReference type="Proteomes" id="UP000694557"/>
    </source>
</evidence>
<name>A0A8C7FFF0_ONCKI</name>
<proteinExistence type="inferred from homology"/>
<evidence type="ECO:0000256" key="2">
    <source>
        <dbReference type="ARBA" id="ARBA00010627"/>
    </source>
</evidence>
<reference evidence="7" key="1">
    <citation type="submission" date="2025-08" db="UniProtKB">
        <authorList>
            <consortium name="Ensembl"/>
        </authorList>
    </citation>
    <scope>IDENTIFICATION</scope>
</reference>
<dbReference type="AlphaFoldDB" id="A0A8C7FFF0"/>
<sequence length="227" mass="25081">MSFFCRIPDQLGYLVISEDGVLASAGELENDEHTAGVIMQMVRTACHFRLQGAVEPPFKRMSGNPPPPPPLSALLQTEILLNTPHSPTQMIPQVKKLDVEVLGWCGYTWSAVVRPVGCTAKISKMTFEVAYCREMNITFSGNSSVGHSCSQHANCRLPQLETSVALCCVTTPHFREAFYCPQHKCNDHAIAMITLFNTLLDMSHLSGGWLILNGPKYACQTACHLNW</sequence>
<evidence type="ECO:0000256" key="5">
    <source>
        <dbReference type="ARBA" id="ARBA00032690"/>
    </source>
</evidence>
<organism evidence="7 8">
    <name type="scientific">Oncorhynchus kisutch</name>
    <name type="common">Coho salmon</name>
    <name type="synonym">Salmo kisutch</name>
    <dbReference type="NCBI Taxonomy" id="8019"/>
    <lineage>
        <taxon>Eukaryota</taxon>
        <taxon>Metazoa</taxon>
        <taxon>Chordata</taxon>
        <taxon>Craniata</taxon>
        <taxon>Vertebrata</taxon>
        <taxon>Euteleostomi</taxon>
        <taxon>Actinopterygii</taxon>
        <taxon>Neopterygii</taxon>
        <taxon>Teleostei</taxon>
        <taxon>Protacanthopterygii</taxon>
        <taxon>Salmoniformes</taxon>
        <taxon>Salmonidae</taxon>
        <taxon>Salmoninae</taxon>
        <taxon>Oncorhynchus</taxon>
    </lineage>
</organism>
<dbReference type="PANTHER" id="PTHR33967">
    <property type="entry name" value="RAGULATOR COMPLEX PROTEIN LAMTOR4"/>
    <property type="match status" value="1"/>
</dbReference>
<protein>
    <recommendedName>
        <fullName evidence="3">Ragulator complex protein LAMTOR4</fullName>
    </recommendedName>
    <alternativeName>
        <fullName evidence="5">Late endosomal/lysosomal adaptor and MAPK and MTOR activator 4</fullName>
    </alternativeName>
</protein>
<evidence type="ECO:0000256" key="1">
    <source>
        <dbReference type="ARBA" id="ARBA00004371"/>
    </source>
</evidence>
<comment type="subcellular location">
    <subcellularLocation>
        <location evidence="1">Lysosome</location>
    </subcellularLocation>
</comment>
<dbReference type="Proteomes" id="UP000694557">
    <property type="component" value="Unassembled WGS sequence"/>
</dbReference>
<evidence type="ECO:0000313" key="7">
    <source>
        <dbReference type="Ensembl" id="ENSOKIP00005027299.1"/>
    </source>
</evidence>
<dbReference type="GO" id="GO:0032008">
    <property type="term" value="P:positive regulation of TOR signaling"/>
    <property type="evidence" value="ECO:0007669"/>
    <property type="project" value="InterPro"/>
</dbReference>
<dbReference type="PANTHER" id="PTHR33967:SF1">
    <property type="entry name" value="RAGULATOR COMPLEX PROTEIN LAMTOR4"/>
    <property type="match status" value="1"/>
</dbReference>
<keyword evidence="8" id="KW-1185">Reference proteome</keyword>
<dbReference type="GO" id="GO:0071986">
    <property type="term" value="C:Ragulator complex"/>
    <property type="evidence" value="ECO:0007669"/>
    <property type="project" value="InterPro"/>
</dbReference>
<reference evidence="7" key="2">
    <citation type="submission" date="2025-09" db="UniProtKB">
        <authorList>
            <consortium name="Ensembl"/>
        </authorList>
    </citation>
    <scope>IDENTIFICATION</scope>
</reference>
<dbReference type="Ensembl" id="ENSOKIT00005028922.1">
    <property type="protein sequence ID" value="ENSOKIP00005027299.1"/>
    <property type="gene ID" value="ENSOKIG00005011855.1"/>
</dbReference>
<comment type="similarity">
    <text evidence="2">Belongs to the LAMTOR4 family.</text>
</comment>
<dbReference type="GO" id="GO:0005764">
    <property type="term" value="C:lysosome"/>
    <property type="evidence" value="ECO:0007669"/>
    <property type="project" value="UniProtKB-SubCell"/>
</dbReference>
<dbReference type="GeneTree" id="ENSGT01060000250493"/>
<dbReference type="InterPro" id="IPR034601">
    <property type="entry name" value="LAMTOR4"/>
</dbReference>
<dbReference type="GO" id="GO:0005085">
    <property type="term" value="F:guanyl-nucleotide exchange factor activity"/>
    <property type="evidence" value="ECO:0007669"/>
    <property type="project" value="TreeGrafter"/>
</dbReference>
<dbReference type="GO" id="GO:0071230">
    <property type="term" value="P:cellular response to amino acid stimulus"/>
    <property type="evidence" value="ECO:0007669"/>
    <property type="project" value="InterPro"/>
</dbReference>
<comment type="function">
    <text evidence="6">As part of the Ragulator complex it is involved in amino acid sensing and activation of mTORC1, a signaling complex promoting cell growth in response to growth factors, energy levels, and amino acids. Activated by amino acids through a mechanism involving the lysosomal V-ATPase, the Ragulator plays a dual role for the small GTPases Rag (RagA/RRAGA, RagB/RRAGB, RagC/RRAGC and/or RagD/RRAGD): it (1) acts as a guanine nucleotide exchange factor (GEF), activating the small GTPases Rag and (2) mediates recruitment of Rag GTPases to the lysosome membrane. Activated Ragulator and Rag GTPases function as a scaffold recruiting mTORC1 to lysosomes where it is in turn activated.</text>
</comment>
<evidence type="ECO:0000256" key="3">
    <source>
        <dbReference type="ARBA" id="ARBA00016098"/>
    </source>
</evidence>